<dbReference type="EMBL" id="OZ034822">
    <property type="protein sequence ID" value="CAL1409928.1"/>
    <property type="molecule type" value="Genomic_DNA"/>
</dbReference>
<organism evidence="2 3">
    <name type="scientific">Linum trigynum</name>
    <dbReference type="NCBI Taxonomy" id="586398"/>
    <lineage>
        <taxon>Eukaryota</taxon>
        <taxon>Viridiplantae</taxon>
        <taxon>Streptophyta</taxon>
        <taxon>Embryophyta</taxon>
        <taxon>Tracheophyta</taxon>
        <taxon>Spermatophyta</taxon>
        <taxon>Magnoliopsida</taxon>
        <taxon>eudicotyledons</taxon>
        <taxon>Gunneridae</taxon>
        <taxon>Pentapetalae</taxon>
        <taxon>rosids</taxon>
        <taxon>fabids</taxon>
        <taxon>Malpighiales</taxon>
        <taxon>Linaceae</taxon>
        <taxon>Linum</taxon>
    </lineage>
</organism>
<evidence type="ECO:0000256" key="1">
    <source>
        <dbReference type="SAM" id="MobiDB-lite"/>
    </source>
</evidence>
<dbReference type="AlphaFoldDB" id="A0AAV2GJP4"/>
<evidence type="ECO:0000313" key="2">
    <source>
        <dbReference type="EMBL" id="CAL1409928.1"/>
    </source>
</evidence>
<gene>
    <name evidence="2" type="ORF">LTRI10_LOCUS49385</name>
</gene>
<keyword evidence="3" id="KW-1185">Reference proteome</keyword>
<feature type="region of interest" description="Disordered" evidence="1">
    <location>
        <begin position="19"/>
        <end position="38"/>
    </location>
</feature>
<proteinExistence type="predicted"/>
<accession>A0AAV2GJP4</accession>
<evidence type="ECO:0000313" key="3">
    <source>
        <dbReference type="Proteomes" id="UP001497516"/>
    </source>
</evidence>
<dbReference type="Proteomes" id="UP001497516">
    <property type="component" value="Chromosome 9"/>
</dbReference>
<reference evidence="2 3" key="1">
    <citation type="submission" date="2024-04" db="EMBL/GenBank/DDBJ databases">
        <authorList>
            <person name="Fracassetti M."/>
        </authorList>
    </citation>
    <scope>NUCLEOTIDE SEQUENCE [LARGE SCALE GENOMIC DNA]</scope>
</reference>
<sequence length="73" mass="8329">MTEEVHVVPGVVVEREFVEDERENGGAGREELEARDGPAAKLDGVREILSNKADQIIKRIEQNQNRRMRTRNS</sequence>
<feature type="compositionally biased region" description="Basic and acidic residues" evidence="1">
    <location>
        <begin position="28"/>
        <end position="38"/>
    </location>
</feature>
<protein>
    <submittedName>
        <fullName evidence="2">Uncharacterized protein</fullName>
    </submittedName>
</protein>
<name>A0AAV2GJP4_9ROSI</name>